<accession>A0A166L2X9</accession>
<name>A0A166L2X9_9AGAM</name>
<dbReference type="STRING" id="436010.A0A166L2X9"/>
<evidence type="ECO:0000313" key="1">
    <source>
        <dbReference type="EMBL" id="KZP22521.1"/>
    </source>
</evidence>
<reference evidence="1 2" key="1">
    <citation type="journal article" date="2016" name="Mol. Biol. Evol.">
        <title>Comparative Genomics of Early-Diverging Mushroom-Forming Fungi Provides Insights into the Origins of Lignocellulose Decay Capabilities.</title>
        <authorList>
            <person name="Nagy L.G."/>
            <person name="Riley R."/>
            <person name="Tritt A."/>
            <person name="Adam C."/>
            <person name="Daum C."/>
            <person name="Floudas D."/>
            <person name="Sun H."/>
            <person name="Yadav J.S."/>
            <person name="Pangilinan J."/>
            <person name="Larsson K.H."/>
            <person name="Matsuura K."/>
            <person name="Barry K."/>
            <person name="Labutti K."/>
            <person name="Kuo R."/>
            <person name="Ohm R.A."/>
            <person name="Bhattacharya S.S."/>
            <person name="Shirouzu T."/>
            <person name="Yoshinaga Y."/>
            <person name="Martin F.M."/>
            <person name="Grigoriev I.V."/>
            <person name="Hibbett D.S."/>
        </authorList>
    </citation>
    <scope>NUCLEOTIDE SEQUENCE [LARGE SCALE GENOMIC DNA]</scope>
    <source>
        <strain evidence="1 2">CBS 109695</strain>
    </source>
</reference>
<dbReference type="OrthoDB" id="3257768at2759"/>
<feature type="non-terminal residue" evidence="1">
    <location>
        <position position="1"/>
    </location>
</feature>
<keyword evidence="2" id="KW-1185">Reference proteome</keyword>
<sequence length="138" mass="15312">TKKSKGLHATGMAAASCARHQLFRPQGMGDLQKGERQTNMDYTLASAIKAPKLLRLGISYDVVCLWIKCFGKHVKYLPSAIQLSNSIEDIIPLIPKFHLQAHKEDCHSRYSFNFCLGAGCTDGKGIERTWDGVISEKC</sequence>
<protein>
    <submittedName>
        <fullName evidence="1">Uncharacterized protein</fullName>
    </submittedName>
</protein>
<gene>
    <name evidence="1" type="ORF">FIBSPDRAFT_738894</name>
</gene>
<dbReference type="Proteomes" id="UP000076532">
    <property type="component" value="Unassembled WGS sequence"/>
</dbReference>
<proteinExistence type="predicted"/>
<dbReference type="AlphaFoldDB" id="A0A166L2X9"/>
<evidence type="ECO:0000313" key="2">
    <source>
        <dbReference type="Proteomes" id="UP000076532"/>
    </source>
</evidence>
<dbReference type="EMBL" id="KV417539">
    <property type="protein sequence ID" value="KZP22521.1"/>
    <property type="molecule type" value="Genomic_DNA"/>
</dbReference>
<dbReference type="Pfam" id="PF18758">
    <property type="entry name" value="KDZ"/>
    <property type="match status" value="1"/>
</dbReference>
<organism evidence="1 2">
    <name type="scientific">Athelia psychrophila</name>
    <dbReference type="NCBI Taxonomy" id="1759441"/>
    <lineage>
        <taxon>Eukaryota</taxon>
        <taxon>Fungi</taxon>
        <taxon>Dikarya</taxon>
        <taxon>Basidiomycota</taxon>
        <taxon>Agaricomycotina</taxon>
        <taxon>Agaricomycetes</taxon>
        <taxon>Agaricomycetidae</taxon>
        <taxon>Atheliales</taxon>
        <taxon>Atheliaceae</taxon>
        <taxon>Athelia</taxon>
    </lineage>
</organism>
<dbReference type="InterPro" id="IPR040521">
    <property type="entry name" value="KDZ"/>
</dbReference>